<feature type="binding site" evidence="8">
    <location>
        <position position="71"/>
    </location>
    <ligand>
        <name>(2E)-4-hydroxy-3-methylbut-2-enyl diphosphate</name>
        <dbReference type="ChEBI" id="CHEBI:128753"/>
    </ligand>
</feature>
<feature type="binding site" evidence="8">
    <location>
        <position position="121"/>
    </location>
    <ligand>
        <name>isopentenyl diphosphate</name>
        <dbReference type="ChEBI" id="CHEBI:128769"/>
    </ligand>
</feature>
<feature type="binding site" evidence="8">
    <location>
        <position position="215"/>
    </location>
    <ligand>
        <name>isopentenyl diphosphate</name>
        <dbReference type="ChEBI" id="CHEBI:128769"/>
    </ligand>
</feature>
<dbReference type="GO" id="GO:0006412">
    <property type="term" value="P:translation"/>
    <property type="evidence" value="ECO:0007669"/>
    <property type="project" value="TreeGrafter"/>
</dbReference>
<proteinExistence type="inferred from homology"/>
<feature type="binding site" evidence="8">
    <location>
        <position position="216"/>
    </location>
    <ligand>
        <name>(2E)-4-hydroxy-3-methylbut-2-enyl diphosphate</name>
        <dbReference type="ChEBI" id="CHEBI:128753"/>
    </ligand>
</feature>
<dbReference type="GO" id="GO:0005737">
    <property type="term" value="C:cytoplasm"/>
    <property type="evidence" value="ECO:0007669"/>
    <property type="project" value="UniProtKB-ARBA"/>
</dbReference>
<gene>
    <name evidence="8" type="primary">ispH</name>
    <name evidence="11" type="ORF">B9N49_04645</name>
</gene>
<evidence type="ECO:0000313" key="11">
    <source>
        <dbReference type="EMBL" id="OXZ27619.1"/>
    </source>
</evidence>
<sequence length="675" mass="75653">MNIIVQQNAGFCYGVKRAIEIIENDPSESKYTLGQLIHNEQECKRLEALGIKQIDDYTQAERGSTIFIRSHGATLKLKEEIKNNGYKLVDLTCPSLLKIYEKINKKHEEGYKIVIIGDPNHPEIIAMKGQVENNVEVVNSIDEAKKIKGEKLYVISQTTNLKRKFLEISDIIVRGNTNVVIDNTICGATKSRQMACLELSKNVDCMIVIGGLNSSNTNKLYEIAKQNCKKVLRIETYKDICIDDSIIESKLLGITAGASTPAWIIEEVVNLMDNYSKDFMEQVEESMNKIYPKEIVKGEVIYVTDDEVMVNIGYKADGIIKLDELSTEEGKLPKDLYKQGDEIEVYVIKLDDGEGNVVLSTKRVEGIKNWKNLVSSFDNDSTVEAKVTQVVKGGLIATIDNVRAFIPGSQVTTHFIKDLSKYVGETLVCKVLNIDEKKRRLVLSHRAVVEAEQKEIEDKAWENITVGETITGKVQRLTDFGAFIDLGGVDGLLHISDISWNRIESPEDVLKVGDEIETLVLKANREKNRISLGLKQLQQKPFDAFVENNHEGDVIEGEVVNLVDFGAFVKLAEGIEGLVHVSEISNEHVDKPSDELNIGDTVKVKILEINPEKKRIALSMKALLPKPEKPERKPRPKKVKPKKVETKPESSEETLINSDLGALLDLKLKEIEEDN</sequence>
<keyword evidence="8" id="KW-0560">Oxidoreductase</keyword>
<dbReference type="NCBIfam" id="NF000907">
    <property type="entry name" value="PRK00087.1"/>
    <property type="match status" value="1"/>
</dbReference>
<feature type="binding site" evidence="8">
    <location>
        <position position="215"/>
    </location>
    <ligand>
        <name>(2E)-4-hydroxy-3-methylbut-2-enyl diphosphate</name>
        <dbReference type="ChEBI" id="CHEBI:128753"/>
    </ligand>
</feature>
<comment type="catalytic activity">
    <reaction evidence="8">
        <text>dimethylallyl diphosphate + 2 oxidized [2Fe-2S]-[ferredoxin] + H2O = (2E)-4-hydroxy-3-methylbut-2-enyl diphosphate + 2 reduced [2Fe-2S]-[ferredoxin] + 2 H(+)</text>
        <dbReference type="Rhea" id="RHEA:24825"/>
        <dbReference type="Rhea" id="RHEA-COMP:10000"/>
        <dbReference type="Rhea" id="RHEA-COMP:10001"/>
        <dbReference type="ChEBI" id="CHEBI:15377"/>
        <dbReference type="ChEBI" id="CHEBI:15378"/>
        <dbReference type="ChEBI" id="CHEBI:33737"/>
        <dbReference type="ChEBI" id="CHEBI:33738"/>
        <dbReference type="ChEBI" id="CHEBI:57623"/>
        <dbReference type="ChEBI" id="CHEBI:128753"/>
        <dbReference type="EC" id="1.17.7.4"/>
    </reaction>
</comment>
<dbReference type="GO" id="GO:0003729">
    <property type="term" value="F:mRNA binding"/>
    <property type="evidence" value="ECO:0007669"/>
    <property type="project" value="TreeGrafter"/>
</dbReference>
<dbReference type="InterPro" id="IPR003029">
    <property type="entry name" value="S1_domain"/>
</dbReference>
<dbReference type="GO" id="GO:0050992">
    <property type="term" value="P:dimethylallyl diphosphate biosynthetic process"/>
    <property type="evidence" value="ECO:0007669"/>
    <property type="project" value="UniProtKB-UniRule"/>
</dbReference>
<keyword evidence="2 8" id="KW-0004">4Fe-4S</keyword>
<feature type="binding site" evidence="8">
    <location>
        <position position="71"/>
    </location>
    <ligand>
        <name>isopentenyl diphosphate</name>
        <dbReference type="ChEBI" id="CHEBI:128769"/>
    </ligand>
</feature>
<comment type="pathway">
    <text evidence="8">Isoprenoid biosynthesis; isopentenyl diphosphate biosynthesis via DXP pathway; isopentenyl diphosphate from 1-deoxy-D-xylulose 5-phosphate: step 6/6.</text>
</comment>
<comment type="catalytic activity">
    <reaction evidence="8">
        <text>isopentenyl diphosphate + 2 oxidized [2Fe-2S]-[ferredoxin] + H2O = (2E)-4-hydroxy-3-methylbut-2-enyl diphosphate + 2 reduced [2Fe-2S]-[ferredoxin] + 2 H(+)</text>
        <dbReference type="Rhea" id="RHEA:24488"/>
        <dbReference type="Rhea" id="RHEA-COMP:10000"/>
        <dbReference type="Rhea" id="RHEA-COMP:10001"/>
        <dbReference type="ChEBI" id="CHEBI:15377"/>
        <dbReference type="ChEBI" id="CHEBI:15378"/>
        <dbReference type="ChEBI" id="CHEBI:33737"/>
        <dbReference type="ChEBI" id="CHEBI:33738"/>
        <dbReference type="ChEBI" id="CHEBI:128753"/>
        <dbReference type="ChEBI" id="CHEBI:128769"/>
        <dbReference type="EC" id="1.17.7.4"/>
    </reaction>
</comment>
<dbReference type="PANTHER" id="PTHR10724:SF7">
    <property type="entry name" value="SMALL RIBOSOMAL SUBUNIT PROTEIN BS1C"/>
    <property type="match status" value="1"/>
</dbReference>
<dbReference type="GO" id="GO:0051539">
    <property type="term" value="F:4 iron, 4 sulfur cluster binding"/>
    <property type="evidence" value="ECO:0007669"/>
    <property type="project" value="UniProtKB-UniRule"/>
</dbReference>
<dbReference type="InterPro" id="IPR050437">
    <property type="entry name" value="Ribos_protein_bS1-like"/>
</dbReference>
<dbReference type="GO" id="GO:1990904">
    <property type="term" value="C:ribonucleoprotein complex"/>
    <property type="evidence" value="ECO:0007669"/>
    <property type="project" value="UniProtKB-KW"/>
</dbReference>
<dbReference type="Pfam" id="PF02401">
    <property type="entry name" value="LYTB"/>
    <property type="match status" value="1"/>
</dbReference>
<dbReference type="GO" id="GO:0016114">
    <property type="term" value="P:terpenoid biosynthetic process"/>
    <property type="evidence" value="ECO:0007669"/>
    <property type="project" value="UniProtKB-UniRule"/>
</dbReference>
<feature type="binding site" evidence="8">
    <location>
        <position position="71"/>
    </location>
    <ligand>
        <name>dimethylallyl diphosphate</name>
        <dbReference type="ChEBI" id="CHEBI:57623"/>
    </ligand>
</feature>
<feature type="binding site" evidence="8">
    <location>
        <position position="38"/>
    </location>
    <ligand>
        <name>(2E)-4-hydroxy-3-methylbut-2-enyl diphosphate</name>
        <dbReference type="ChEBI" id="CHEBI:128753"/>
    </ligand>
</feature>
<comment type="similarity">
    <text evidence="1">Belongs to the bacterial ribosomal protein bS1 family.</text>
</comment>
<feature type="binding site" evidence="8">
    <location>
        <position position="121"/>
    </location>
    <ligand>
        <name>(2E)-4-hydroxy-3-methylbut-2-enyl diphosphate</name>
        <dbReference type="ChEBI" id="CHEBI:128753"/>
    </ligand>
</feature>
<dbReference type="GO" id="GO:0019288">
    <property type="term" value="P:isopentenyl diphosphate biosynthetic process, methylerythritol 4-phosphate pathway"/>
    <property type="evidence" value="ECO:0007669"/>
    <property type="project" value="UniProtKB-UniRule"/>
</dbReference>
<feature type="binding site" evidence="8">
    <location>
        <position position="214"/>
    </location>
    <ligand>
        <name>isopentenyl diphosphate</name>
        <dbReference type="ChEBI" id="CHEBI:128769"/>
    </ligand>
</feature>
<comment type="cofactor">
    <cofactor evidence="8">
        <name>[4Fe-4S] cluster</name>
        <dbReference type="ChEBI" id="CHEBI:49883"/>
    </cofactor>
    <text evidence="8">Binds 1 [4Fe-4S] cluster per subunit.</text>
</comment>
<dbReference type="NCBIfam" id="TIGR00216">
    <property type="entry name" value="ispH_lytB"/>
    <property type="match status" value="1"/>
</dbReference>
<reference evidence="12" key="1">
    <citation type="submission" date="2017-04" db="EMBL/GenBank/DDBJ databases">
        <title>Finegoldia magna isolated from orthopedic joint implant-associated infections.</title>
        <authorList>
            <person name="Bjorklund S."/>
            <person name="Bruggemann H."/>
            <person name="Jensen A."/>
            <person name="Hellmark B."/>
            <person name="Soderquist B."/>
        </authorList>
    </citation>
    <scope>NUCLEOTIDE SEQUENCE [LARGE SCALE GENOMIC DNA]</scope>
    <source>
        <strain evidence="12">CCUG 54800</strain>
    </source>
</reference>
<dbReference type="PROSITE" id="PS50126">
    <property type="entry name" value="S1"/>
    <property type="match status" value="4"/>
</dbReference>
<comment type="similarity">
    <text evidence="8">Belongs to the IspH family.</text>
</comment>
<dbReference type="EMBL" id="NDYC01000019">
    <property type="protein sequence ID" value="OXZ27619.1"/>
    <property type="molecule type" value="Genomic_DNA"/>
</dbReference>
<keyword evidence="6 8" id="KW-0411">Iron-sulfur</keyword>
<feature type="binding site" evidence="8">
    <location>
        <position position="158"/>
    </location>
    <ligand>
        <name>(2E)-4-hydroxy-3-methylbut-2-enyl diphosphate</name>
        <dbReference type="ChEBI" id="CHEBI:128753"/>
    </ligand>
</feature>
<dbReference type="InterPro" id="IPR035104">
    <property type="entry name" value="Ribosomal_protein_S1-like"/>
</dbReference>
<dbReference type="RefSeq" id="WP_094205734.1">
    <property type="nucleotide sequence ID" value="NZ_NDYC01000019.1"/>
</dbReference>
<dbReference type="SUPFAM" id="SSF50249">
    <property type="entry name" value="Nucleic acid-binding proteins"/>
    <property type="match status" value="4"/>
</dbReference>
<evidence type="ECO:0000259" key="10">
    <source>
        <dbReference type="PROSITE" id="PS50126"/>
    </source>
</evidence>
<protein>
    <recommendedName>
        <fullName evidence="8">4-hydroxy-3-methylbut-2-enyl diphosphate reductase</fullName>
        <shortName evidence="8">HMBPP reductase</shortName>
        <ecNumber evidence="8">1.17.7.4</ecNumber>
    </recommendedName>
</protein>
<dbReference type="CDD" id="cd04465">
    <property type="entry name" value="S1_RPS1_repeat_ec2_hs2"/>
    <property type="match status" value="1"/>
</dbReference>
<feature type="region of interest" description="Disordered" evidence="9">
    <location>
        <begin position="624"/>
        <end position="656"/>
    </location>
</feature>
<feature type="domain" description="S1 motif" evidence="10">
    <location>
        <begin position="380"/>
        <end position="446"/>
    </location>
</feature>
<dbReference type="PANTHER" id="PTHR10724">
    <property type="entry name" value="30S RIBOSOMAL PROTEIN S1"/>
    <property type="match status" value="1"/>
</dbReference>
<dbReference type="CDD" id="cd05688">
    <property type="entry name" value="S1_RPS1_repeat_ec3"/>
    <property type="match status" value="2"/>
</dbReference>
<feature type="binding site" evidence="8">
    <location>
        <position position="259"/>
    </location>
    <ligand>
        <name>dimethylallyl diphosphate</name>
        <dbReference type="ChEBI" id="CHEBI:57623"/>
    </ligand>
</feature>
<dbReference type="Gene3D" id="3.40.50.11270">
    <property type="match status" value="1"/>
</dbReference>
<dbReference type="CDD" id="cd05687">
    <property type="entry name" value="S1_RPS1_repeat_ec1_hs1"/>
    <property type="match status" value="1"/>
</dbReference>
<evidence type="ECO:0000256" key="6">
    <source>
        <dbReference type="ARBA" id="ARBA00023014"/>
    </source>
</evidence>
<dbReference type="SMART" id="SM00316">
    <property type="entry name" value="S1"/>
    <property type="match status" value="4"/>
</dbReference>
<feature type="binding site" evidence="8">
    <location>
        <position position="121"/>
    </location>
    <ligand>
        <name>dimethylallyl diphosphate</name>
        <dbReference type="ChEBI" id="CHEBI:57623"/>
    </ligand>
</feature>
<feature type="binding site" evidence="8">
    <location>
        <position position="259"/>
    </location>
    <ligand>
        <name>isopentenyl diphosphate</name>
        <dbReference type="ChEBI" id="CHEBI:128769"/>
    </ligand>
</feature>
<evidence type="ECO:0000256" key="1">
    <source>
        <dbReference type="ARBA" id="ARBA00006767"/>
    </source>
</evidence>
<dbReference type="CDD" id="cd13944">
    <property type="entry name" value="lytB_ispH"/>
    <property type="match status" value="1"/>
</dbReference>
<dbReference type="InterPro" id="IPR012340">
    <property type="entry name" value="NA-bd_OB-fold"/>
</dbReference>
<feature type="binding site" evidence="8">
    <location>
        <position position="259"/>
    </location>
    <ligand>
        <name>(2E)-4-hydroxy-3-methylbut-2-enyl diphosphate</name>
        <dbReference type="ChEBI" id="CHEBI:128753"/>
    </ligand>
</feature>
<dbReference type="GO" id="GO:0051745">
    <property type="term" value="F:4-hydroxy-3-methylbut-2-enyl diphosphate reductase activity"/>
    <property type="evidence" value="ECO:0007669"/>
    <property type="project" value="UniProtKB-UniRule"/>
</dbReference>
<keyword evidence="3 8" id="KW-0479">Metal-binding</keyword>
<dbReference type="InterPro" id="IPR003451">
    <property type="entry name" value="LytB/IspH"/>
</dbReference>
<comment type="caution">
    <text evidence="11">The sequence shown here is derived from an EMBL/GenBank/DDBJ whole genome shotgun (WGS) entry which is preliminary data.</text>
</comment>
<dbReference type="FunFam" id="2.40.50.140:FF:000051">
    <property type="entry name" value="RNA-binding transcriptional accessory protein"/>
    <property type="match status" value="2"/>
</dbReference>
<dbReference type="UniPathway" id="UPA00059">
    <property type="reaction ID" value="UER00105"/>
</dbReference>
<dbReference type="Pfam" id="PF00575">
    <property type="entry name" value="S1"/>
    <property type="match status" value="4"/>
</dbReference>
<dbReference type="EC" id="1.17.7.4" evidence="8"/>
<feature type="binding site" evidence="8">
    <location>
        <position position="38"/>
    </location>
    <ligand>
        <name>isopentenyl diphosphate</name>
        <dbReference type="ChEBI" id="CHEBI:128769"/>
    </ligand>
</feature>
<feature type="domain" description="S1 motif" evidence="10">
    <location>
        <begin position="293"/>
        <end position="362"/>
    </location>
</feature>
<comment type="pathway">
    <text evidence="8">Isoprenoid biosynthesis; dimethylallyl diphosphate biosynthesis; dimethylallyl diphosphate from (2E)-4-hydroxy-3-methylbutenyl diphosphate: step 1/1.</text>
</comment>
<dbReference type="Gene3D" id="3.40.1010.20">
    <property type="entry name" value="4-hydroxy-3-methylbut-2-enyl diphosphate reductase, catalytic domain"/>
    <property type="match status" value="2"/>
</dbReference>
<keyword evidence="7" id="KW-0687">Ribonucleoprotein</keyword>
<dbReference type="NCBIfam" id="NF005208">
    <property type="entry name" value="PRK06676.1"/>
    <property type="match status" value="1"/>
</dbReference>
<accession>A0A233V5D8</accession>
<feature type="domain" description="S1 motif" evidence="10">
    <location>
        <begin position="552"/>
        <end position="621"/>
    </location>
</feature>
<evidence type="ECO:0000256" key="4">
    <source>
        <dbReference type="ARBA" id="ARBA00022980"/>
    </source>
</evidence>
<feature type="binding site" evidence="8">
    <location>
        <position position="186"/>
    </location>
    <ligand>
        <name>[4Fe-4S] cluster</name>
        <dbReference type="ChEBI" id="CHEBI:49883"/>
    </ligand>
</feature>
<comment type="function">
    <text evidence="8">Catalyzes the conversion of 1-hydroxy-2-methyl-2-(E)-butenyl 4-diphosphate (HMBPP) into a mixture of isopentenyl diphosphate (IPP) and dimethylallyl diphosphate (DMAPP). Acts in the terminal step of the DOXP/MEP pathway for isoprenoid precursor biosynthesis.</text>
</comment>
<dbReference type="GO" id="GO:0046872">
    <property type="term" value="F:metal ion binding"/>
    <property type="evidence" value="ECO:0007669"/>
    <property type="project" value="UniProtKB-KW"/>
</dbReference>
<feature type="binding site" evidence="8">
    <location>
        <position position="214"/>
    </location>
    <ligand>
        <name>dimethylallyl diphosphate</name>
        <dbReference type="ChEBI" id="CHEBI:57623"/>
    </ligand>
</feature>
<feature type="binding site" evidence="8">
    <location>
        <position position="216"/>
    </location>
    <ligand>
        <name>isopentenyl diphosphate</name>
        <dbReference type="ChEBI" id="CHEBI:128769"/>
    </ligand>
</feature>
<keyword evidence="5 8" id="KW-0408">Iron</keyword>
<evidence type="ECO:0000313" key="12">
    <source>
        <dbReference type="Proteomes" id="UP000215413"/>
    </source>
</evidence>
<name>A0A233V5D8_FINMA</name>
<dbReference type="AlphaFoldDB" id="A0A233V5D8"/>
<dbReference type="GO" id="GO:0005840">
    <property type="term" value="C:ribosome"/>
    <property type="evidence" value="ECO:0007669"/>
    <property type="project" value="UniProtKB-KW"/>
</dbReference>
<dbReference type="Proteomes" id="UP000215413">
    <property type="component" value="Unassembled WGS sequence"/>
</dbReference>
<organism evidence="11 12">
    <name type="scientific">Finegoldia magna</name>
    <name type="common">Peptostreptococcus magnus</name>
    <dbReference type="NCBI Taxonomy" id="1260"/>
    <lineage>
        <taxon>Bacteria</taxon>
        <taxon>Bacillati</taxon>
        <taxon>Bacillota</taxon>
        <taxon>Tissierellia</taxon>
        <taxon>Tissierellales</taxon>
        <taxon>Peptoniphilaceae</taxon>
        <taxon>Finegoldia</taxon>
    </lineage>
</organism>
<dbReference type="HAMAP" id="MF_00191">
    <property type="entry name" value="IspH"/>
    <property type="match status" value="1"/>
</dbReference>
<feature type="binding site" evidence="8">
    <location>
        <position position="93"/>
    </location>
    <ligand>
        <name>[4Fe-4S] cluster</name>
        <dbReference type="ChEBI" id="CHEBI:49883"/>
    </ligand>
</feature>
<evidence type="ECO:0000256" key="2">
    <source>
        <dbReference type="ARBA" id="ARBA00022485"/>
    </source>
</evidence>
<feature type="binding site" evidence="8">
    <location>
        <position position="214"/>
    </location>
    <ligand>
        <name>(2E)-4-hydroxy-3-methylbut-2-enyl diphosphate</name>
        <dbReference type="ChEBI" id="CHEBI:128753"/>
    </ligand>
</feature>
<evidence type="ECO:0000256" key="9">
    <source>
        <dbReference type="SAM" id="MobiDB-lite"/>
    </source>
</evidence>
<evidence type="ECO:0000256" key="8">
    <source>
        <dbReference type="HAMAP-Rule" id="MF_00191"/>
    </source>
</evidence>
<evidence type="ECO:0000256" key="7">
    <source>
        <dbReference type="ARBA" id="ARBA00023274"/>
    </source>
</evidence>
<feature type="binding site" evidence="8">
    <location>
        <position position="12"/>
    </location>
    <ligand>
        <name>[4Fe-4S] cluster</name>
        <dbReference type="ChEBI" id="CHEBI:49883"/>
    </ligand>
</feature>
<dbReference type="PRINTS" id="PR00681">
    <property type="entry name" value="RIBOSOMALS1"/>
</dbReference>
<dbReference type="UniPathway" id="UPA00056">
    <property type="reaction ID" value="UER00097"/>
</dbReference>
<feature type="binding site" evidence="8">
    <location>
        <position position="216"/>
    </location>
    <ligand>
        <name>dimethylallyl diphosphate</name>
        <dbReference type="ChEBI" id="CHEBI:57623"/>
    </ligand>
</feature>
<evidence type="ECO:0000256" key="3">
    <source>
        <dbReference type="ARBA" id="ARBA00022723"/>
    </source>
</evidence>
<keyword evidence="8" id="KW-0414">Isoprene biosynthesis</keyword>
<dbReference type="Gene3D" id="2.40.50.140">
    <property type="entry name" value="Nucleic acid-binding proteins"/>
    <property type="match status" value="4"/>
</dbReference>
<feature type="binding site" evidence="8">
    <location>
        <position position="38"/>
    </location>
    <ligand>
        <name>dimethylallyl diphosphate</name>
        <dbReference type="ChEBI" id="CHEBI:57623"/>
    </ligand>
</feature>
<feature type="domain" description="S1 motif" evidence="10">
    <location>
        <begin position="467"/>
        <end position="535"/>
    </location>
</feature>
<feature type="binding site" evidence="8">
    <location>
        <position position="215"/>
    </location>
    <ligand>
        <name>dimethylallyl diphosphate</name>
        <dbReference type="ChEBI" id="CHEBI:57623"/>
    </ligand>
</feature>
<feature type="active site" description="Proton donor" evidence="8">
    <location>
        <position position="123"/>
    </location>
</feature>
<keyword evidence="4 11" id="KW-0689">Ribosomal protein</keyword>
<evidence type="ECO:0000256" key="5">
    <source>
        <dbReference type="ARBA" id="ARBA00023004"/>
    </source>
</evidence>
<dbReference type="GO" id="GO:0003735">
    <property type="term" value="F:structural constituent of ribosome"/>
    <property type="evidence" value="ECO:0007669"/>
    <property type="project" value="TreeGrafter"/>
</dbReference>